<evidence type="ECO:0000313" key="2">
    <source>
        <dbReference type="EMBL" id="XCJ16518.1"/>
    </source>
</evidence>
<dbReference type="EMBL" id="CP159510">
    <property type="protein sequence ID" value="XCJ16518.1"/>
    <property type="molecule type" value="Genomic_DNA"/>
</dbReference>
<evidence type="ECO:0000256" key="1">
    <source>
        <dbReference type="SAM" id="SignalP"/>
    </source>
</evidence>
<feature type="chain" id="PRO_5043369722" evidence="1">
    <location>
        <begin position="20"/>
        <end position="105"/>
    </location>
</feature>
<dbReference type="Gene3D" id="3.10.350.10">
    <property type="entry name" value="LysM domain"/>
    <property type="match status" value="1"/>
</dbReference>
<dbReference type="RefSeq" id="WP_129929855.1">
    <property type="nucleotide sequence ID" value="NZ_CP159510.1"/>
</dbReference>
<proteinExistence type="predicted"/>
<accession>A0AAU8IEQ0</accession>
<feature type="signal peptide" evidence="1">
    <location>
        <begin position="1"/>
        <end position="19"/>
    </location>
</feature>
<gene>
    <name evidence="2" type="ORF">ABNN70_12785</name>
</gene>
<sequence length="105" mass="11885">MRRRIFTILFLIACWTSYTDLTSGSLPGGQQVRENAGSTRQTAIPYKNIMVTPGDTLLSVIERVNQSVPDISQVMQDFTRLNPSVDPNHLQIGRTYAFPVYDQKH</sequence>
<reference evidence="2" key="1">
    <citation type="submission" date="2024-06" db="EMBL/GenBank/DDBJ databases">
        <authorList>
            <person name="Fan A."/>
            <person name="Zhang F.Y."/>
            <person name="Zhang L."/>
        </authorList>
    </citation>
    <scope>NUCLEOTIDE SEQUENCE</scope>
    <source>
        <strain evidence="2">Y61</strain>
    </source>
</reference>
<keyword evidence="1" id="KW-0732">Signal</keyword>
<dbReference type="AlphaFoldDB" id="A0AAU8IEQ0"/>
<organism evidence="2">
    <name type="scientific">Sporolactobacillus sp. Y61</name>
    <dbReference type="NCBI Taxonomy" id="3160863"/>
    <lineage>
        <taxon>Bacteria</taxon>
        <taxon>Bacillati</taxon>
        <taxon>Bacillota</taxon>
        <taxon>Bacilli</taxon>
        <taxon>Bacillales</taxon>
        <taxon>Sporolactobacillaceae</taxon>
        <taxon>Sporolactobacillus</taxon>
    </lineage>
</organism>
<name>A0AAU8IEQ0_9BACL</name>
<protein>
    <submittedName>
        <fullName evidence="2">LysM domain-containing protein</fullName>
    </submittedName>
</protein>
<dbReference type="InterPro" id="IPR036779">
    <property type="entry name" value="LysM_dom_sf"/>
</dbReference>